<evidence type="ECO:0000313" key="1">
    <source>
        <dbReference type="EMBL" id="TIA62194.1"/>
    </source>
</evidence>
<proteinExistence type="predicted"/>
<organism evidence="1 2">
    <name type="scientific">Aureobasidium pullulans</name>
    <name type="common">Black yeast</name>
    <name type="synonym">Pullularia pullulans</name>
    <dbReference type="NCBI Taxonomy" id="5580"/>
    <lineage>
        <taxon>Eukaryota</taxon>
        <taxon>Fungi</taxon>
        <taxon>Dikarya</taxon>
        <taxon>Ascomycota</taxon>
        <taxon>Pezizomycotina</taxon>
        <taxon>Dothideomycetes</taxon>
        <taxon>Dothideomycetidae</taxon>
        <taxon>Dothideales</taxon>
        <taxon>Saccotheciaceae</taxon>
        <taxon>Aureobasidium</taxon>
    </lineage>
</organism>
<dbReference type="AlphaFoldDB" id="A0A4T0DSA4"/>
<accession>A0A4T0DSA4</accession>
<comment type="caution">
    <text evidence="1">The sequence shown here is derived from an EMBL/GenBank/DDBJ whole genome shotgun (WGS) entry which is preliminary data.</text>
</comment>
<protein>
    <submittedName>
        <fullName evidence="1">Uncharacterized protein</fullName>
    </submittedName>
</protein>
<evidence type="ECO:0000313" key="2">
    <source>
        <dbReference type="Proteomes" id="UP000304947"/>
    </source>
</evidence>
<name>A0A4T0DSA4_AURPU</name>
<gene>
    <name evidence="1" type="ORF">D6C83_02962</name>
</gene>
<sequence length="341" mass="37086">MPSTSAERDSLSKVPRTPLSYAHSQYDLINRISTRANTIPKMSQTTVRGQHQGVASWSTPRLKLTHPLPDYDCCQARYLWCLCKALSACVLTATMTSARNSTYSTHSVADTHLLAMLDGKQNIHGDNTQSSRLSAYFSTKLLETILIVPSTSSRKHGHELPGTQLSATSFDDMQRTVQVIGLPKPENQNTSSTTRPLMILFEAMITTLNHRCNTCHPSPTRPSTVSKAADTDAQHIMDLVGGQDIMDMAEDMVVLSDRRRLTFREASDNEGTEEVIIMARVVVGMAEVVIQAAVRTTHHGPSSSGDVVVVAVAVVEGSQSGQSTRLTDGLEGLVRLILLGG</sequence>
<dbReference type="EMBL" id="QZBU01000702">
    <property type="protein sequence ID" value="TIA62194.1"/>
    <property type="molecule type" value="Genomic_DNA"/>
</dbReference>
<reference evidence="1 2" key="1">
    <citation type="submission" date="2018-10" db="EMBL/GenBank/DDBJ databases">
        <title>Fifty Aureobasidium pullulans genomes reveal a recombining polyextremotolerant generalist.</title>
        <authorList>
            <person name="Gostincar C."/>
            <person name="Turk M."/>
            <person name="Zajc J."/>
            <person name="Gunde-Cimerman N."/>
        </authorList>
    </citation>
    <scope>NUCLEOTIDE SEQUENCE [LARGE SCALE GENOMIC DNA]</scope>
    <source>
        <strain evidence="1 2">EXF-3380</strain>
    </source>
</reference>
<dbReference type="Proteomes" id="UP000304947">
    <property type="component" value="Unassembled WGS sequence"/>
</dbReference>